<dbReference type="EMBL" id="SAYU02000103">
    <property type="protein sequence ID" value="NHA70159.1"/>
    <property type="molecule type" value="Genomic_DNA"/>
</dbReference>
<dbReference type="InterPro" id="IPR031304">
    <property type="entry name" value="SLT_2"/>
</dbReference>
<dbReference type="InterPro" id="IPR000064">
    <property type="entry name" value="NLP_P60_dom"/>
</dbReference>
<dbReference type="InterPro" id="IPR023346">
    <property type="entry name" value="Lysozyme-like_dom_sf"/>
</dbReference>
<name>A0A8T6R6K4_9MICO</name>
<dbReference type="PANTHER" id="PTHR47359:SF3">
    <property type="entry name" value="NLP_P60 DOMAIN-CONTAINING PROTEIN-RELATED"/>
    <property type="match status" value="1"/>
</dbReference>
<keyword evidence="2" id="KW-0645">Protease</keyword>
<dbReference type="Pfam" id="PF00877">
    <property type="entry name" value="NLPC_P60"/>
    <property type="match status" value="1"/>
</dbReference>
<dbReference type="Gene3D" id="1.10.530.10">
    <property type="match status" value="1"/>
</dbReference>
<evidence type="ECO:0000259" key="5">
    <source>
        <dbReference type="PROSITE" id="PS51935"/>
    </source>
</evidence>
<dbReference type="InterPro" id="IPR051794">
    <property type="entry name" value="PG_Endopeptidase_C40"/>
</dbReference>
<dbReference type="GO" id="GO:0008234">
    <property type="term" value="F:cysteine-type peptidase activity"/>
    <property type="evidence" value="ECO:0007669"/>
    <property type="project" value="UniProtKB-KW"/>
</dbReference>
<evidence type="ECO:0000256" key="2">
    <source>
        <dbReference type="ARBA" id="ARBA00022670"/>
    </source>
</evidence>
<evidence type="ECO:0000313" key="6">
    <source>
        <dbReference type="EMBL" id="NHA70159.1"/>
    </source>
</evidence>
<comment type="caution">
    <text evidence="6">The sequence shown here is derived from an EMBL/GenBank/DDBJ whole genome shotgun (WGS) entry which is preliminary data.</text>
</comment>
<evidence type="ECO:0000256" key="1">
    <source>
        <dbReference type="ARBA" id="ARBA00007074"/>
    </source>
</evidence>
<dbReference type="CDD" id="cd13399">
    <property type="entry name" value="Slt35-like"/>
    <property type="match status" value="1"/>
</dbReference>
<dbReference type="AlphaFoldDB" id="A0A8T6R6K4"/>
<reference evidence="6" key="1">
    <citation type="submission" date="2020-03" db="EMBL/GenBank/DDBJ databases">
        <title>Phycicoccus flavus sp. nov., a novel endophytic actinobacterium isolated from branch of Kandelia candel.</title>
        <authorList>
            <person name="Tuo L."/>
        </authorList>
    </citation>
    <scope>NUCLEOTIDE SEQUENCE</scope>
    <source>
        <strain evidence="6">CMS6Z-2</strain>
    </source>
</reference>
<keyword evidence="7" id="KW-1185">Reference proteome</keyword>
<dbReference type="OrthoDB" id="9796191at2"/>
<dbReference type="SUPFAM" id="SSF53955">
    <property type="entry name" value="Lysozyme-like"/>
    <property type="match status" value="1"/>
</dbReference>
<gene>
    <name evidence="6" type="ORF">EPD83_019175</name>
</gene>
<evidence type="ECO:0000256" key="4">
    <source>
        <dbReference type="ARBA" id="ARBA00022807"/>
    </source>
</evidence>
<evidence type="ECO:0000256" key="3">
    <source>
        <dbReference type="ARBA" id="ARBA00022801"/>
    </source>
</evidence>
<sequence>MTHGSPDPCALNASRRPTGCLAEVANQRPQGLGEVARPHHPVGDLGDAPTGGVPRRHRDAFRLVDAADAHFTFRALGLASSAGAQGLMQFMPATLATYGVDGDGDGRADIRSDADSVFSAANYLTASGVAAGADGVRRAIFAYNHADWYVNDVLYYAASYGGGVVAGDPSDCGPGGNGNPALPPIEDARIAGMLTLAQAHVGDPYVLGANGPHAWDCSSFTQAAYARLGITIPRTAAAQRNWLAAGNGSRVQLGHEKPGDLIFVDTYLGPNQIGHVLIVADPAAHRSVEASGDAVGIHDYTTWSGHHIFEVWRVGAMP</sequence>
<dbReference type="PANTHER" id="PTHR47359">
    <property type="entry name" value="PEPTIDOGLYCAN DL-ENDOPEPTIDASE CWLO"/>
    <property type="match status" value="1"/>
</dbReference>
<dbReference type="InterPro" id="IPR038765">
    <property type="entry name" value="Papain-like_cys_pep_sf"/>
</dbReference>
<keyword evidence="3" id="KW-0378">Hydrolase</keyword>
<organism evidence="6 7">
    <name type="scientific">Phycicoccus flavus</name>
    <dbReference type="NCBI Taxonomy" id="2502783"/>
    <lineage>
        <taxon>Bacteria</taxon>
        <taxon>Bacillati</taxon>
        <taxon>Actinomycetota</taxon>
        <taxon>Actinomycetes</taxon>
        <taxon>Micrococcales</taxon>
        <taxon>Intrasporangiaceae</taxon>
        <taxon>Phycicoccus</taxon>
    </lineage>
</organism>
<comment type="similarity">
    <text evidence="1">Belongs to the peptidase C40 family.</text>
</comment>
<evidence type="ECO:0000313" key="7">
    <source>
        <dbReference type="Proteomes" id="UP000287866"/>
    </source>
</evidence>
<dbReference type="PROSITE" id="PS51935">
    <property type="entry name" value="NLPC_P60"/>
    <property type="match status" value="1"/>
</dbReference>
<protein>
    <submittedName>
        <fullName evidence="6">Transglycosylase SLT domain-containing protein</fullName>
    </submittedName>
</protein>
<accession>A0A8T6R6K4</accession>
<keyword evidence="4" id="KW-0788">Thiol protease</keyword>
<dbReference type="GO" id="GO:0006508">
    <property type="term" value="P:proteolysis"/>
    <property type="evidence" value="ECO:0007669"/>
    <property type="project" value="UniProtKB-KW"/>
</dbReference>
<feature type="domain" description="NlpC/P60" evidence="5">
    <location>
        <begin position="187"/>
        <end position="315"/>
    </location>
</feature>
<dbReference type="Proteomes" id="UP000287866">
    <property type="component" value="Unassembled WGS sequence"/>
</dbReference>
<dbReference type="Gene3D" id="3.90.1720.10">
    <property type="entry name" value="endopeptidase domain like (from Nostoc punctiforme)"/>
    <property type="match status" value="1"/>
</dbReference>
<dbReference type="SUPFAM" id="SSF54001">
    <property type="entry name" value="Cysteine proteinases"/>
    <property type="match status" value="1"/>
</dbReference>
<proteinExistence type="inferred from homology"/>
<dbReference type="Pfam" id="PF13406">
    <property type="entry name" value="SLT_2"/>
    <property type="match status" value="1"/>
</dbReference>